<dbReference type="Pfam" id="PF22893">
    <property type="entry name" value="ULD_2"/>
    <property type="match status" value="1"/>
</dbReference>
<dbReference type="OrthoDB" id="3045089at2759"/>
<gene>
    <name evidence="3" type="ORF">ALECFALPRED_010067</name>
</gene>
<comment type="caution">
    <text evidence="3">The sequence shown here is derived from an EMBL/GenBank/DDBJ whole genome shotgun (WGS) entry which is preliminary data.</text>
</comment>
<organism evidence="3 4">
    <name type="scientific">Alectoria fallacina</name>
    <dbReference type="NCBI Taxonomy" id="1903189"/>
    <lineage>
        <taxon>Eukaryota</taxon>
        <taxon>Fungi</taxon>
        <taxon>Dikarya</taxon>
        <taxon>Ascomycota</taxon>
        <taxon>Pezizomycotina</taxon>
        <taxon>Lecanoromycetes</taxon>
        <taxon>OSLEUM clade</taxon>
        <taxon>Lecanoromycetidae</taxon>
        <taxon>Lecanorales</taxon>
        <taxon>Lecanorineae</taxon>
        <taxon>Parmeliaceae</taxon>
        <taxon>Alectoria</taxon>
    </lineage>
</organism>
<feature type="region of interest" description="Disordered" evidence="1">
    <location>
        <begin position="499"/>
        <end position="523"/>
    </location>
</feature>
<evidence type="ECO:0000313" key="3">
    <source>
        <dbReference type="EMBL" id="CAF9942790.1"/>
    </source>
</evidence>
<dbReference type="AlphaFoldDB" id="A0A8H3J8G7"/>
<dbReference type="InterPro" id="IPR054464">
    <property type="entry name" value="ULD_fung"/>
</dbReference>
<reference evidence="3" key="1">
    <citation type="submission" date="2021-03" db="EMBL/GenBank/DDBJ databases">
        <authorList>
            <person name="Tagirdzhanova G."/>
        </authorList>
    </citation>
    <scope>NUCLEOTIDE SEQUENCE</scope>
</reference>
<keyword evidence="4" id="KW-1185">Reference proteome</keyword>
<proteinExistence type="predicted"/>
<feature type="domain" description="Ubiquitin-like" evidence="2">
    <location>
        <begin position="29"/>
        <end position="109"/>
    </location>
</feature>
<dbReference type="Proteomes" id="UP000664203">
    <property type="component" value="Unassembled WGS sequence"/>
</dbReference>
<accession>A0A8H3J8G7</accession>
<protein>
    <recommendedName>
        <fullName evidence="2">Ubiquitin-like domain-containing protein</fullName>
    </recommendedName>
</protein>
<dbReference type="EMBL" id="CAJPDR010000810">
    <property type="protein sequence ID" value="CAF9942790.1"/>
    <property type="molecule type" value="Genomic_DNA"/>
</dbReference>
<evidence type="ECO:0000256" key="1">
    <source>
        <dbReference type="SAM" id="MobiDB-lite"/>
    </source>
</evidence>
<feature type="compositionally biased region" description="Basic and acidic residues" evidence="1">
    <location>
        <begin position="245"/>
        <end position="273"/>
    </location>
</feature>
<feature type="compositionally biased region" description="Basic and acidic residues" evidence="1">
    <location>
        <begin position="288"/>
        <end position="297"/>
    </location>
</feature>
<evidence type="ECO:0000313" key="4">
    <source>
        <dbReference type="Proteomes" id="UP000664203"/>
    </source>
</evidence>
<feature type="region of interest" description="Disordered" evidence="1">
    <location>
        <begin position="386"/>
        <end position="409"/>
    </location>
</feature>
<name>A0A8H3J8G7_9LECA</name>
<evidence type="ECO:0000259" key="2">
    <source>
        <dbReference type="Pfam" id="PF22893"/>
    </source>
</evidence>
<feature type="region of interest" description="Disordered" evidence="1">
    <location>
        <begin position="242"/>
        <end position="297"/>
    </location>
</feature>
<sequence length="536" mass="60376">MLRANWQMYQVLLAIQQSTVRSPTGLLESNIRLEDALGDYRELPYEYLRHWELFHGFLRAQFKDKLGERKVLESQCHTIDVGNDRNVVEKELWAQSLNQGATLTMLMVDVDTQLADSSSDDFATDFEVAFYETQNAHEKTESNSNNGDEASIYIDRNAGANPLSTRLTQSAVPSMVSLRGHPLDQNAGPEFDLVEQEMKEVEVFRDVQFIADPEVDGHATDTTKIDTPLLTTYLARRLAEANSNRAERLSRQRVEVMAKAKDKTATSDSDKAPRTTPRPGAGSVYDLSARENKTHERTCEPLKPILYPLERSSARTVQKKKEESIMWIFCGERIEAGKGANARGRHFGRLMEEIAFTVVPKAYEGLEFSSECSSARSDSYRQARAAVPKRNNSAANAEEKLAGKAGVPSREATAKEARNHIFQSSYSLKYWDPEEKPILFLGSVFDANSLGKWIYDWTVFCYGTGIPIGDIAGEIWLLMIKLDEKKKRIEESPWLLTNSEDNGVLEDSSRAPNSPGENSKAVEGLRRIHMEAYQEK</sequence>